<gene>
    <name evidence="1" type="ORF">GCM10011611_34950</name>
</gene>
<dbReference type="AlphaFoldDB" id="A0A8J3E2Z7"/>
<comment type="caution">
    <text evidence="1">The sequence shown here is derived from an EMBL/GenBank/DDBJ whole genome shotgun (WGS) entry which is preliminary data.</text>
</comment>
<protein>
    <submittedName>
        <fullName evidence="1">Uncharacterized protein</fullName>
    </submittedName>
</protein>
<dbReference type="EMBL" id="BMJQ01000009">
    <property type="protein sequence ID" value="GGF25918.1"/>
    <property type="molecule type" value="Genomic_DNA"/>
</dbReference>
<organism evidence="1 2">
    <name type="scientific">Aliidongia dinghuensis</name>
    <dbReference type="NCBI Taxonomy" id="1867774"/>
    <lineage>
        <taxon>Bacteria</taxon>
        <taxon>Pseudomonadati</taxon>
        <taxon>Pseudomonadota</taxon>
        <taxon>Alphaproteobacteria</taxon>
        <taxon>Rhodospirillales</taxon>
        <taxon>Dongiaceae</taxon>
        <taxon>Aliidongia</taxon>
    </lineage>
</organism>
<accession>A0A8J3E2Z7</accession>
<name>A0A8J3E2Z7_9PROT</name>
<evidence type="ECO:0000313" key="2">
    <source>
        <dbReference type="Proteomes" id="UP000646365"/>
    </source>
</evidence>
<reference evidence="1" key="2">
    <citation type="submission" date="2020-09" db="EMBL/GenBank/DDBJ databases">
        <authorList>
            <person name="Sun Q."/>
            <person name="Zhou Y."/>
        </authorList>
    </citation>
    <scope>NUCLEOTIDE SEQUENCE</scope>
    <source>
        <strain evidence="1">CGMCC 1.15725</strain>
    </source>
</reference>
<reference evidence="1" key="1">
    <citation type="journal article" date="2014" name="Int. J. Syst. Evol. Microbiol.">
        <title>Complete genome sequence of Corynebacterium casei LMG S-19264T (=DSM 44701T), isolated from a smear-ripened cheese.</title>
        <authorList>
            <consortium name="US DOE Joint Genome Institute (JGI-PGF)"/>
            <person name="Walter F."/>
            <person name="Albersmeier A."/>
            <person name="Kalinowski J."/>
            <person name="Ruckert C."/>
        </authorList>
    </citation>
    <scope>NUCLEOTIDE SEQUENCE</scope>
    <source>
        <strain evidence="1">CGMCC 1.15725</strain>
    </source>
</reference>
<dbReference type="Proteomes" id="UP000646365">
    <property type="component" value="Unassembled WGS sequence"/>
</dbReference>
<sequence>MPGALLATKQQLVFCYSSDLLDAAQFLAKELNTLYCRCIYNGTGDLPDQIDPTAVAWLVAHGSSNNTLIGTKQKKSYDMGTLVLPWCAQVGIKTAVDTCCEPSARKALAQRSFSSISYYCRQDDNDVIAITGYTDVGVWWTANNMGGP</sequence>
<evidence type="ECO:0000313" key="1">
    <source>
        <dbReference type="EMBL" id="GGF25918.1"/>
    </source>
</evidence>
<proteinExistence type="predicted"/>
<keyword evidence="2" id="KW-1185">Reference proteome</keyword>